<evidence type="ECO:0000313" key="1">
    <source>
        <dbReference type="EMBL" id="AIF78924.1"/>
    </source>
</evidence>
<evidence type="ECO:0008006" key="2">
    <source>
        <dbReference type="Google" id="ProtNLM"/>
    </source>
</evidence>
<accession>A0A075MEM3</accession>
<reference evidence="1" key="1">
    <citation type="journal article" date="2014" name="J. Antimicrob. Chemother.">
        <title>Nucleotide sequences of 16 transmissible plasmids identified in nine multidrug-resistant Escherichia coli isolates expressing an ESBL phenotype isolated from food-producing animals and healthy humans.</title>
        <authorList>
            <person name="Wang J."/>
            <person name="Stephan R."/>
            <person name="Power K."/>
            <person name="Yan Q."/>
            <person name="Hachler H."/>
            <person name="Fanning S."/>
        </authorList>
    </citation>
    <scope>NUCLEOTIDE SEQUENCE</scope>
    <source>
        <strain evidence="1">Chicken-59</strain>
        <plasmid evidence="1">pC59-112</plasmid>
    </source>
</reference>
<protein>
    <recommendedName>
        <fullName evidence="2">Colicin</fullName>
    </recommendedName>
</protein>
<sequence length="41" mass="4925">MFSSEDEGDTECLTLYVLQIPVQNRWDMIQMAMKLWPLIFM</sequence>
<dbReference type="EMBL" id="KJ484637">
    <property type="protein sequence ID" value="AIF78924.1"/>
    <property type="molecule type" value="Genomic_DNA"/>
</dbReference>
<dbReference type="AlphaFoldDB" id="A0A075MEM3"/>
<keyword evidence="1" id="KW-0614">Plasmid</keyword>
<proteinExistence type="predicted"/>
<geneLocation type="plasmid" evidence="1">
    <name>pC59-112</name>
</geneLocation>
<name>A0A075MEM3_ECOLX</name>
<organism evidence="1">
    <name type="scientific">Escherichia coli</name>
    <dbReference type="NCBI Taxonomy" id="562"/>
    <lineage>
        <taxon>Bacteria</taxon>
        <taxon>Pseudomonadati</taxon>
        <taxon>Pseudomonadota</taxon>
        <taxon>Gammaproteobacteria</taxon>
        <taxon>Enterobacterales</taxon>
        <taxon>Enterobacteriaceae</taxon>
        <taxon>Escherichia</taxon>
    </lineage>
</organism>